<dbReference type="AlphaFoldDB" id="A0A2P5XR30"/>
<name>A0A2P5XR30_GOSBA</name>
<protein>
    <submittedName>
        <fullName evidence="1">Uncharacterized protein</fullName>
    </submittedName>
</protein>
<sequence>MDFMLTHTILQIINPTCIHSLDTMSNPCSMKTAIPASKKRKGTASLSAHEQIQLPDAIRALLTTYPYGLFLEIIELTYLELTLEICSNFHLQVIMTQLDDPGMVKFHLGGLVRQLSVPEFRIALRLYTEEFMDDNELGTLYCHIHYSPSKCWSALVPDSATYDPSRSKALALAPSLRPPQHGGTSIFPHPHWSDVPTGYKELQSSPSLRNLKLHWKRFSTTAMSCHHDNLFARHCGYGTQPLPPSEYPPPILSLPWPIILHTSNSRIPFNIQEG</sequence>
<dbReference type="Proteomes" id="UP000239757">
    <property type="component" value="Unassembled WGS sequence"/>
</dbReference>
<dbReference type="EMBL" id="KZ664384">
    <property type="protein sequence ID" value="PPS05818.1"/>
    <property type="molecule type" value="Genomic_DNA"/>
</dbReference>
<evidence type="ECO:0000313" key="2">
    <source>
        <dbReference type="Proteomes" id="UP000239757"/>
    </source>
</evidence>
<gene>
    <name evidence="1" type="ORF">GOBAR_AA14830</name>
</gene>
<evidence type="ECO:0000313" key="1">
    <source>
        <dbReference type="EMBL" id="PPS05818.1"/>
    </source>
</evidence>
<proteinExistence type="predicted"/>
<reference evidence="1 2" key="1">
    <citation type="submission" date="2015-01" db="EMBL/GenBank/DDBJ databases">
        <title>Genome of allotetraploid Gossypium barbadense reveals genomic plasticity and fiber elongation in cotton evolution.</title>
        <authorList>
            <person name="Chen X."/>
            <person name="Liu X."/>
            <person name="Zhao B."/>
            <person name="Zheng H."/>
            <person name="Hu Y."/>
            <person name="Lu G."/>
            <person name="Yang C."/>
            <person name="Chen J."/>
            <person name="Shan C."/>
            <person name="Zhang L."/>
            <person name="Zhou Y."/>
            <person name="Wang L."/>
            <person name="Guo W."/>
            <person name="Bai Y."/>
            <person name="Ruan J."/>
            <person name="Shangguan X."/>
            <person name="Mao Y."/>
            <person name="Jiang J."/>
            <person name="Zhu Y."/>
            <person name="Lei J."/>
            <person name="Kang H."/>
            <person name="Chen S."/>
            <person name="He X."/>
            <person name="Wang R."/>
            <person name="Wang Y."/>
            <person name="Chen J."/>
            <person name="Wang L."/>
            <person name="Yu S."/>
            <person name="Wang B."/>
            <person name="Wei J."/>
            <person name="Song S."/>
            <person name="Lu X."/>
            <person name="Gao Z."/>
            <person name="Gu W."/>
            <person name="Deng X."/>
            <person name="Ma D."/>
            <person name="Wang S."/>
            <person name="Liang W."/>
            <person name="Fang L."/>
            <person name="Cai C."/>
            <person name="Zhu X."/>
            <person name="Zhou B."/>
            <person name="Zhang Y."/>
            <person name="Chen Z."/>
            <person name="Xu S."/>
            <person name="Zhu R."/>
            <person name="Wang S."/>
            <person name="Zhang T."/>
            <person name="Zhao G."/>
        </authorList>
    </citation>
    <scope>NUCLEOTIDE SEQUENCE [LARGE SCALE GENOMIC DNA]</scope>
    <source>
        <strain evidence="2">cv. Xinhai21</strain>
        <tissue evidence="1">Leaf</tissue>
    </source>
</reference>
<accession>A0A2P5XR30</accession>
<organism evidence="1 2">
    <name type="scientific">Gossypium barbadense</name>
    <name type="common">Sea Island cotton</name>
    <name type="synonym">Hibiscus barbadensis</name>
    <dbReference type="NCBI Taxonomy" id="3634"/>
    <lineage>
        <taxon>Eukaryota</taxon>
        <taxon>Viridiplantae</taxon>
        <taxon>Streptophyta</taxon>
        <taxon>Embryophyta</taxon>
        <taxon>Tracheophyta</taxon>
        <taxon>Spermatophyta</taxon>
        <taxon>Magnoliopsida</taxon>
        <taxon>eudicotyledons</taxon>
        <taxon>Gunneridae</taxon>
        <taxon>Pentapetalae</taxon>
        <taxon>rosids</taxon>
        <taxon>malvids</taxon>
        <taxon>Malvales</taxon>
        <taxon>Malvaceae</taxon>
        <taxon>Malvoideae</taxon>
        <taxon>Gossypium</taxon>
    </lineage>
</organism>
<dbReference type="OrthoDB" id="1685790at2759"/>